<evidence type="ECO:0000313" key="2">
    <source>
        <dbReference type="EMBL" id="GAF84930.1"/>
    </source>
</evidence>
<keyword evidence="1" id="KW-1133">Transmembrane helix</keyword>
<sequence length="77" mass="8340">MFYPYQLGARNPSTAIGLASFLCPFATFYAITSFLLNYTLAVFLVTAGAYGFMTAAMLVPAIYEFDVATGRTTTGEE</sequence>
<dbReference type="AlphaFoldDB" id="X0U8V2"/>
<evidence type="ECO:0008006" key="3">
    <source>
        <dbReference type="Google" id="ProtNLM"/>
    </source>
</evidence>
<proteinExistence type="predicted"/>
<feature type="transmembrane region" description="Helical" evidence="1">
    <location>
        <begin position="12"/>
        <end position="31"/>
    </location>
</feature>
<name>X0U8V2_9ZZZZ</name>
<evidence type="ECO:0000256" key="1">
    <source>
        <dbReference type="SAM" id="Phobius"/>
    </source>
</evidence>
<dbReference type="EMBL" id="BARS01002403">
    <property type="protein sequence ID" value="GAF84930.1"/>
    <property type="molecule type" value="Genomic_DNA"/>
</dbReference>
<keyword evidence="1" id="KW-0472">Membrane</keyword>
<gene>
    <name evidence="2" type="ORF">S01H1_04561</name>
</gene>
<keyword evidence="1" id="KW-0812">Transmembrane</keyword>
<comment type="caution">
    <text evidence="2">The sequence shown here is derived from an EMBL/GenBank/DDBJ whole genome shotgun (WGS) entry which is preliminary data.</text>
</comment>
<organism evidence="2">
    <name type="scientific">marine sediment metagenome</name>
    <dbReference type="NCBI Taxonomy" id="412755"/>
    <lineage>
        <taxon>unclassified sequences</taxon>
        <taxon>metagenomes</taxon>
        <taxon>ecological metagenomes</taxon>
    </lineage>
</organism>
<protein>
    <recommendedName>
        <fullName evidence="3">Major facilitator superfamily (MFS) profile domain-containing protein</fullName>
    </recommendedName>
</protein>
<accession>X0U8V2</accession>
<feature type="transmembrane region" description="Helical" evidence="1">
    <location>
        <begin position="38"/>
        <end position="63"/>
    </location>
</feature>
<reference evidence="2" key="1">
    <citation type="journal article" date="2014" name="Front. Microbiol.">
        <title>High frequency of phylogenetically diverse reductive dehalogenase-homologous genes in deep subseafloor sedimentary metagenomes.</title>
        <authorList>
            <person name="Kawai M."/>
            <person name="Futagami T."/>
            <person name="Toyoda A."/>
            <person name="Takaki Y."/>
            <person name="Nishi S."/>
            <person name="Hori S."/>
            <person name="Arai W."/>
            <person name="Tsubouchi T."/>
            <person name="Morono Y."/>
            <person name="Uchiyama I."/>
            <person name="Ito T."/>
            <person name="Fujiyama A."/>
            <person name="Inagaki F."/>
            <person name="Takami H."/>
        </authorList>
    </citation>
    <scope>NUCLEOTIDE SEQUENCE</scope>
    <source>
        <strain evidence="2">Expedition CK06-06</strain>
    </source>
</reference>